<gene>
    <name evidence="3" type="ORF">BACCAP_00686</name>
</gene>
<dbReference type="Proteomes" id="UP000003639">
    <property type="component" value="Unassembled WGS sequence"/>
</dbReference>
<dbReference type="AlphaFoldDB" id="A6NR61"/>
<dbReference type="InterPro" id="IPR006640">
    <property type="entry name" value="SprT-like_domain"/>
</dbReference>
<reference evidence="3 4" key="1">
    <citation type="submission" date="2007-04" db="EMBL/GenBank/DDBJ databases">
        <authorList>
            <person name="Fulton L."/>
            <person name="Clifton S."/>
            <person name="Fulton B."/>
            <person name="Xu J."/>
            <person name="Minx P."/>
            <person name="Pepin K.H."/>
            <person name="Johnson M."/>
            <person name="Thiruvilangam P."/>
            <person name="Bhonagiri V."/>
            <person name="Nash W.E."/>
            <person name="Mardis E.R."/>
            <person name="Wilson R.K."/>
        </authorList>
    </citation>
    <scope>NUCLEOTIDE SEQUENCE [LARGE SCALE GENOMIC DNA]</scope>
    <source>
        <strain evidence="3 4">ATCC 29799</strain>
    </source>
</reference>
<evidence type="ECO:0000313" key="3">
    <source>
        <dbReference type="EMBL" id="EDN01557.1"/>
    </source>
</evidence>
<feature type="compositionally biased region" description="Basic and acidic residues" evidence="1">
    <location>
        <begin position="1"/>
        <end position="11"/>
    </location>
</feature>
<protein>
    <recommendedName>
        <fullName evidence="2">SprT-like domain-containing protein</fullName>
    </recommendedName>
</protein>
<dbReference type="EMBL" id="AAXG02000005">
    <property type="protein sequence ID" value="EDN01557.1"/>
    <property type="molecule type" value="Genomic_DNA"/>
</dbReference>
<proteinExistence type="predicted"/>
<dbReference type="SMART" id="SM00731">
    <property type="entry name" value="SprT"/>
    <property type="match status" value="1"/>
</dbReference>
<evidence type="ECO:0000256" key="1">
    <source>
        <dbReference type="SAM" id="MobiDB-lite"/>
    </source>
</evidence>
<accession>A6NR61</accession>
<dbReference type="GO" id="GO:0006950">
    <property type="term" value="P:response to stress"/>
    <property type="evidence" value="ECO:0007669"/>
    <property type="project" value="UniProtKB-ARBA"/>
</dbReference>
<dbReference type="Gene3D" id="3.30.2010.10">
    <property type="entry name" value="Metalloproteases ('zincins'), catalytic domain"/>
    <property type="match status" value="1"/>
</dbReference>
<sequence>MIIPARQEKSKGLFPGHGAWYNENQNSDGGGTDMEGHQVDTLLVRVIAQARAAGIPVSESIDPHVRLNTRAVARLGCCRPVSGGYIIEISARLLAAGEEAVAEVLAHEVLHTCRGCRNHGERWKSYAARMNARWGYHISRTGTWEAMGLPEQKPARYVLVCTRCGAEFVRARASSVVLHPERYRCRCGGQLALKQGDK</sequence>
<evidence type="ECO:0000259" key="2">
    <source>
        <dbReference type="SMART" id="SM00731"/>
    </source>
</evidence>
<dbReference type="eggNOG" id="ENOG5033527">
    <property type="taxonomic scope" value="Bacteria"/>
</dbReference>
<comment type="caution">
    <text evidence="3">The sequence shown here is derived from an EMBL/GenBank/DDBJ whole genome shotgun (WGS) entry which is preliminary data.</text>
</comment>
<reference evidence="3 4" key="2">
    <citation type="submission" date="2007-06" db="EMBL/GenBank/DDBJ databases">
        <title>Draft genome sequence of Pseudoflavonifractor capillosus ATCC 29799.</title>
        <authorList>
            <person name="Sudarsanam P."/>
            <person name="Ley R."/>
            <person name="Guruge J."/>
            <person name="Turnbaugh P.J."/>
            <person name="Mahowald M."/>
            <person name="Liep D."/>
            <person name="Gordon J."/>
        </authorList>
    </citation>
    <scope>NUCLEOTIDE SEQUENCE [LARGE SCALE GENOMIC DNA]</scope>
    <source>
        <strain evidence="3 4">ATCC 29799</strain>
    </source>
</reference>
<dbReference type="Pfam" id="PF10263">
    <property type="entry name" value="SprT-like"/>
    <property type="match status" value="1"/>
</dbReference>
<feature type="domain" description="SprT-like" evidence="2">
    <location>
        <begin position="37"/>
        <end position="194"/>
    </location>
</feature>
<keyword evidence="4" id="KW-1185">Reference proteome</keyword>
<evidence type="ECO:0000313" key="4">
    <source>
        <dbReference type="Proteomes" id="UP000003639"/>
    </source>
</evidence>
<feature type="region of interest" description="Disordered" evidence="1">
    <location>
        <begin position="1"/>
        <end position="35"/>
    </location>
</feature>
<name>A6NR61_9FIRM</name>
<organism evidence="3 4">
    <name type="scientific">Pseudoflavonifractor capillosus ATCC 29799</name>
    <dbReference type="NCBI Taxonomy" id="411467"/>
    <lineage>
        <taxon>Bacteria</taxon>
        <taxon>Bacillati</taxon>
        <taxon>Bacillota</taxon>
        <taxon>Clostridia</taxon>
        <taxon>Eubacteriales</taxon>
        <taxon>Oscillospiraceae</taxon>
        <taxon>Pseudoflavonifractor</taxon>
    </lineage>
</organism>